<reference evidence="2" key="1">
    <citation type="journal article" date="2021" name="Nat. Commun.">
        <title>Genetic determinants of endophytism in the Arabidopsis root mycobiome.</title>
        <authorList>
            <person name="Mesny F."/>
            <person name="Miyauchi S."/>
            <person name="Thiergart T."/>
            <person name="Pickel B."/>
            <person name="Atanasova L."/>
            <person name="Karlsson M."/>
            <person name="Huettel B."/>
            <person name="Barry K.W."/>
            <person name="Haridas S."/>
            <person name="Chen C."/>
            <person name="Bauer D."/>
            <person name="Andreopoulos W."/>
            <person name="Pangilinan J."/>
            <person name="LaButti K."/>
            <person name="Riley R."/>
            <person name="Lipzen A."/>
            <person name="Clum A."/>
            <person name="Drula E."/>
            <person name="Henrissat B."/>
            <person name="Kohler A."/>
            <person name="Grigoriev I.V."/>
            <person name="Martin F.M."/>
            <person name="Hacquard S."/>
        </authorList>
    </citation>
    <scope>NUCLEOTIDE SEQUENCE</scope>
    <source>
        <strain evidence="2">MPI-CAGE-CH-0243</strain>
    </source>
</reference>
<accession>A0A9P9IWG1</accession>
<protein>
    <recommendedName>
        <fullName evidence="1">N-acetyltransferase domain-containing protein</fullName>
    </recommendedName>
</protein>
<dbReference type="Gene3D" id="3.40.630.30">
    <property type="match status" value="1"/>
</dbReference>
<dbReference type="InterPro" id="IPR000182">
    <property type="entry name" value="GNAT_dom"/>
</dbReference>
<proteinExistence type="predicted"/>
<name>A0A9P9IWG1_9PLEO</name>
<dbReference type="GO" id="GO:0016747">
    <property type="term" value="F:acyltransferase activity, transferring groups other than amino-acyl groups"/>
    <property type="evidence" value="ECO:0007669"/>
    <property type="project" value="InterPro"/>
</dbReference>
<dbReference type="OrthoDB" id="2821191at2759"/>
<evidence type="ECO:0000313" key="2">
    <source>
        <dbReference type="EMBL" id="KAH7136172.1"/>
    </source>
</evidence>
<comment type="caution">
    <text evidence="2">The sequence shown here is derived from an EMBL/GenBank/DDBJ whole genome shotgun (WGS) entry which is preliminary data.</text>
</comment>
<dbReference type="InterPro" id="IPR016181">
    <property type="entry name" value="Acyl_CoA_acyltransferase"/>
</dbReference>
<organism evidence="2 3">
    <name type="scientific">Dendryphion nanum</name>
    <dbReference type="NCBI Taxonomy" id="256645"/>
    <lineage>
        <taxon>Eukaryota</taxon>
        <taxon>Fungi</taxon>
        <taxon>Dikarya</taxon>
        <taxon>Ascomycota</taxon>
        <taxon>Pezizomycotina</taxon>
        <taxon>Dothideomycetes</taxon>
        <taxon>Pleosporomycetidae</taxon>
        <taxon>Pleosporales</taxon>
        <taxon>Torulaceae</taxon>
        <taxon>Dendryphion</taxon>
    </lineage>
</organism>
<keyword evidence="3" id="KW-1185">Reference proteome</keyword>
<evidence type="ECO:0000259" key="1">
    <source>
        <dbReference type="PROSITE" id="PS51186"/>
    </source>
</evidence>
<dbReference type="AlphaFoldDB" id="A0A9P9IWG1"/>
<evidence type="ECO:0000313" key="3">
    <source>
        <dbReference type="Proteomes" id="UP000700596"/>
    </source>
</evidence>
<dbReference type="PROSITE" id="PS51186">
    <property type="entry name" value="GNAT"/>
    <property type="match status" value="1"/>
</dbReference>
<dbReference type="EMBL" id="JAGMWT010000002">
    <property type="protein sequence ID" value="KAH7136172.1"/>
    <property type="molecule type" value="Genomic_DNA"/>
</dbReference>
<gene>
    <name evidence="2" type="ORF">B0J11DRAFT_597522</name>
</gene>
<dbReference type="SUPFAM" id="SSF55729">
    <property type="entry name" value="Acyl-CoA N-acyltransferases (Nat)"/>
    <property type="match status" value="1"/>
</dbReference>
<dbReference type="Proteomes" id="UP000700596">
    <property type="component" value="Unassembled WGS sequence"/>
</dbReference>
<feature type="domain" description="N-acetyltransferase" evidence="1">
    <location>
        <begin position="51"/>
        <end position="215"/>
    </location>
</feature>
<sequence length="226" mass="24960">MPEFHIRGEVLPEDADFILEAFDSTQPHLASIGSGTQWGTEPMSKRDGSAERIRSAVEKARSGSSDKYAIFIAEVHVDDGIDAGTGRIRIDRPNLQLLQVGAAIVHQGSFPDYVAKQQHLDALVCEATERADYLYLYALVSDYRTGSMRKGAGAVLAQRVRDYAQEKGKAVVYVDCWAGNGEKLVEFYKSQGFVPVGGYDLKKDDGTIWPGKLLRMDIEPSTSREE</sequence>